<protein>
    <submittedName>
        <fullName evidence="1">Uncharacterized protein</fullName>
    </submittedName>
</protein>
<dbReference type="Proteomes" id="UP000828941">
    <property type="component" value="Chromosome 3"/>
</dbReference>
<name>A0ACB9PQ26_BAUVA</name>
<accession>A0ACB9PQ26</accession>
<comment type="caution">
    <text evidence="1">The sequence shown here is derived from an EMBL/GenBank/DDBJ whole genome shotgun (WGS) entry which is preliminary data.</text>
</comment>
<gene>
    <name evidence="1" type="ORF">L6164_005255</name>
</gene>
<reference evidence="1 2" key="1">
    <citation type="journal article" date="2022" name="DNA Res.">
        <title>Chromosomal-level genome assembly of the orchid tree Bauhinia variegata (Leguminosae; Cercidoideae) supports the allotetraploid origin hypothesis of Bauhinia.</title>
        <authorList>
            <person name="Zhong Y."/>
            <person name="Chen Y."/>
            <person name="Zheng D."/>
            <person name="Pang J."/>
            <person name="Liu Y."/>
            <person name="Luo S."/>
            <person name="Meng S."/>
            <person name="Qian L."/>
            <person name="Wei D."/>
            <person name="Dai S."/>
            <person name="Zhou R."/>
        </authorList>
    </citation>
    <scope>NUCLEOTIDE SEQUENCE [LARGE SCALE GENOMIC DNA]</scope>
    <source>
        <strain evidence="1">BV-YZ2020</strain>
    </source>
</reference>
<sequence>MYRSFMTCNDPKGVAECGTIKRVKSSGQKMEEKTKNRITKDKNSDTCLTNKADKQEMAPKGKGSLEKSHDQSCLQLMEVSRGAERLNIMIDSWSRGIRHDRGSENIAKDLLKGALNLQESLFMLQKFQEASQDMARLKSIQNEKAERVRIDTKLIDATHADQYCDHSYPMGFQRHRLSADAASRNGTEELKEVIRNSLVRQNLLPSTSTEGLDSTSEILSTSSSQSFHTDRLSDSSFSSAASKQEKGPKTNLVAKLMGLESFPPRPFPASVQKQLEGEKILNQKRPVFEIDMPNVRKTDSVVHKVDPARKKTLREILETMHFKGLLKKSSVKEPKLQIHHFDDPHSKKYSDLPPIVLMKPRYPESVLPETLSPRKLKSEVFPSKTIKHKERNTKMDKKMEQEDVTKRLTREERPKLKEFKLKPKVQVSEKTDQKAKVKIITRKLPDKEIPKPRSVARSQEQGEIASTKKISKPRNVLKSRDEGQITSIKREISEPKIVARSQDEEETTSTKLRKPRSGSRINKNDISCQRSTAPNAISKTKTQKVTNSKDKKKNQMKKQRHVAEDEADKPVVEQSGHEEEKMIDVPCKDDCTEIRTTTILADELPVEHSAEVSVYNTGEEDHKQNQSSLGDGTLLKSEHEDVSTPAEEAHDGVTCGKTHSKSGKVGDELKYLLLTSETFINHAEELLNLDVDSAMILQKYDTNEMANLRLYLDCANELTERRSQKESQIVHPLLLTCAGKSRVNISLGMLVEEICIAIENLKLYSKISGEKPSVDDLFAMMERDIQCNGLINGIWDWGWRHIFSAVEAEQVVNDVENLVLSELIEEVIT</sequence>
<evidence type="ECO:0000313" key="1">
    <source>
        <dbReference type="EMBL" id="KAI4350847.1"/>
    </source>
</evidence>
<evidence type="ECO:0000313" key="2">
    <source>
        <dbReference type="Proteomes" id="UP000828941"/>
    </source>
</evidence>
<organism evidence="1 2">
    <name type="scientific">Bauhinia variegata</name>
    <name type="common">Purple orchid tree</name>
    <name type="synonym">Phanera variegata</name>
    <dbReference type="NCBI Taxonomy" id="167791"/>
    <lineage>
        <taxon>Eukaryota</taxon>
        <taxon>Viridiplantae</taxon>
        <taxon>Streptophyta</taxon>
        <taxon>Embryophyta</taxon>
        <taxon>Tracheophyta</taxon>
        <taxon>Spermatophyta</taxon>
        <taxon>Magnoliopsida</taxon>
        <taxon>eudicotyledons</taxon>
        <taxon>Gunneridae</taxon>
        <taxon>Pentapetalae</taxon>
        <taxon>rosids</taxon>
        <taxon>fabids</taxon>
        <taxon>Fabales</taxon>
        <taxon>Fabaceae</taxon>
        <taxon>Cercidoideae</taxon>
        <taxon>Cercideae</taxon>
        <taxon>Bauhiniinae</taxon>
        <taxon>Bauhinia</taxon>
    </lineage>
</organism>
<keyword evidence="2" id="KW-1185">Reference proteome</keyword>
<dbReference type="EMBL" id="CM039428">
    <property type="protein sequence ID" value="KAI4350847.1"/>
    <property type="molecule type" value="Genomic_DNA"/>
</dbReference>
<proteinExistence type="predicted"/>